<reference evidence="1" key="1">
    <citation type="submission" date="2020-06" db="EMBL/GenBank/DDBJ databases">
        <title>Draft genome of Bugula neritina, a colonial animal packing powerful symbionts and potential medicines.</title>
        <authorList>
            <person name="Rayko M."/>
        </authorList>
    </citation>
    <scope>NUCLEOTIDE SEQUENCE [LARGE SCALE GENOMIC DNA]</scope>
    <source>
        <strain evidence="1">Kwan_BN1</strain>
    </source>
</reference>
<sequence length="67" mass="7521">MDAIGKFNPIQIAVSMTSSKEPIRKKQWYCNTRYLHYNSLVATRIIMVSAPSIPYLSEGCALPILCS</sequence>
<organism evidence="1 2">
    <name type="scientific">Bugula neritina</name>
    <name type="common">Brown bryozoan</name>
    <name type="synonym">Sertularia neritina</name>
    <dbReference type="NCBI Taxonomy" id="10212"/>
    <lineage>
        <taxon>Eukaryota</taxon>
        <taxon>Metazoa</taxon>
        <taxon>Spiralia</taxon>
        <taxon>Lophotrochozoa</taxon>
        <taxon>Bryozoa</taxon>
        <taxon>Gymnolaemata</taxon>
        <taxon>Cheilostomatida</taxon>
        <taxon>Flustrina</taxon>
        <taxon>Buguloidea</taxon>
        <taxon>Bugulidae</taxon>
        <taxon>Bugula</taxon>
    </lineage>
</organism>
<dbReference type="Proteomes" id="UP000593567">
    <property type="component" value="Unassembled WGS sequence"/>
</dbReference>
<dbReference type="EMBL" id="VXIV02003337">
    <property type="protein sequence ID" value="KAF6018112.1"/>
    <property type="molecule type" value="Genomic_DNA"/>
</dbReference>
<keyword evidence="2" id="KW-1185">Reference proteome</keyword>
<evidence type="ECO:0000313" key="1">
    <source>
        <dbReference type="EMBL" id="KAF6018112.1"/>
    </source>
</evidence>
<protein>
    <submittedName>
        <fullName evidence="1">Uncharacterized protein</fullName>
    </submittedName>
</protein>
<evidence type="ECO:0000313" key="2">
    <source>
        <dbReference type="Proteomes" id="UP000593567"/>
    </source>
</evidence>
<dbReference type="AlphaFoldDB" id="A0A7J7IW33"/>
<comment type="caution">
    <text evidence="1">The sequence shown here is derived from an EMBL/GenBank/DDBJ whole genome shotgun (WGS) entry which is preliminary data.</text>
</comment>
<proteinExistence type="predicted"/>
<name>A0A7J7IW33_BUGNE</name>
<accession>A0A7J7IW33</accession>
<gene>
    <name evidence="1" type="ORF">EB796_023580</name>
</gene>